<dbReference type="InterPro" id="IPR015797">
    <property type="entry name" value="NUDIX_hydrolase-like_dom_sf"/>
</dbReference>
<reference evidence="2 3" key="1">
    <citation type="submission" date="2024-09" db="EMBL/GenBank/DDBJ databases">
        <authorList>
            <person name="Sun Q."/>
            <person name="Mori K."/>
        </authorList>
    </citation>
    <scope>NUCLEOTIDE SEQUENCE [LARGE SCALE GENOMIC DNA]</scope>
    <source>
        <strain evidence="2 3">CGMCC 1.9126</strain>
    </source>
</reference>
<dbReference type="Pfam" id="PF00293">
    <property type="entry name" value="NUDIX"/>
    <property type="match status" value="1"/>
</dbReference>
<evidence type="ECO:0000313" key="3">
    <source>
        <dbReference type="Proteomes" id="UP001589738"/>
    </source>
</evidence>
<protein>
    <submittedName>
        <fullName evidence="2">NUDIX domain-containing protein</fullName>
    </submittedName>
</protein>
<dbReference type="Proteomes" id="UP001589738">
    <property type="component" value="Unassembled WGS sequence"/>
</dbReference>
<dbReference type="RefSeq" id="WP_160549577.1">
    <property type="nucleotide sequence ID" value="NZ_JBHLUU010000099.1"/>
</dbReference>
<dbReference type="InterPro" id="IPR000086">
    <property type="entry name" value="NUDIX_hydrolase_dom"/>
</dbReference>
<feature type="domain" description="Nudix hydrolase" evidence="1">
    <location>
        <begin position="29"/>
        <end position="168"/>
    </location>
</feature>
<keyword evidence="3" id="KW-1185">Reference proteome</keyword>
<dbReference type="PROSITE" id="PS51462">
    <property type="entry name" value="NUDIX"/>
    <property type="match status" value="1"/>
</dbReference>
<sequence>MESELLRIFNEDHQPIGVATRAEIHEKGYWHETFHYWLMEKKQGIDYIFLQLRSPKKKDYPQLLDITAAGHLLANETVEDGIREVKEEIGLSVHMEELKSLGILKYSVKMDPLLDNELAHVFLHQKNVPFDSFVLQEEEVAGIYRIKFTDFSALWRDQKEYIPMQGFEVENGEKNFFEKSVGKEQFVPHDQSFYAALINKIQQELK</sequence>
<dbReference type="EMBL" id="JBHLUU010000099">
    <property type="protein sequence ID" value="MFC0476311.1"/>
    <property type="molecule type" value="Genomic_DNA"/>
</dbReference>
<dbReference type="PANTHER" id="PTHR10885">
    <property type="entry name" value="ISOPENTENYL-DIPHOSPHATE DELTA-ISOMERASE"/>
    <property type="match status" value="1"/>
</dbReference>
<evidence type="ECO:0000313" key="2">
    <source>
        <dbReference type="EMBL" id="MFC0476311.1"/>
    </source>
</evidence>
<comment type="caution">
    <text evidence="2">The sequence shown here is derived from an EMBL/GenBank/DDBJ whole genome shotgun (WGS) entry which is preliminary data.</text>
</comment>
<evidence type="ECO:0000259" key="1">
    <source>
        <dbReference type="PROSITE" id="PS51462"/>
    </source>
</evidence>
<name>A0ABV6KWJ5_9BACI</name>
<proteinExistence type="predicted"/>
<dbReference type="PANTHER" id="PTHR10885:SF0">
    <property type="entry name" value="ISOPENTENYL-DIPHOSPHATE DELTA-ISOMERASE"/>
    <property type="match status" value="1"/>
</dbReference>
<organism evidence="2 3">
    <name type="scientific">Robertmurraya beringensis</name>
    <dbReference type="NCBI Taxonomy" id="641660"/>
    <lineage>
        <taxon>Bacteria</taxon>
        <taxon>Bacillati</taxon>
        <taxon>Bacillota</taxon>
        <taxon>Bacilli</taxon>
        <taxon>Bacillales</taxon>
        <taxon>Bacillaceae</taxon>
        <taxon>Robertmurraya</taxon>
    </lineage>
</organism>
<accession>A0ABV6KWJ5</accession>
<dbReference type="SUPFAM" id="SSF55811">
    <property type="entry name" value="Nudix"/>
    <property type="match status" value="1"/>
</dbReference>
<dbReference type="Gene3D" id="3.90.79.10">
    <property type="entry name" value="Nucleoside Triphosphate Pyrophosphohydrolase"/>
    <property type="match status" value="1"/>
</dbReference>
<gene>
    <name evidence="2" type="ORF">ACFFHF_13830</name>
</gene>
<dbReference type="CDD" id="cd04692">
    <property type="entry name" value="NUDIX_Hydrolase"/>
    <property type="match status" value="1"/>
</dbReference>